<evidence type="ECO:0000313" key="3">
    <source>
        <dbReference type="Proteomes" id="UP000198878"/>
    </source>
</evidence>
<reference evidence="3" key="1">
    <citation type="submission" date="2016-10" db="EMBL/GenBank/DDBJ databases">
        <authorList>
            <person name="Varghese N."/>
            <person name="Submissions S."/>
        </authorList>
    </citation>
    <scope>NUCLEOTIDE SEQUENCE [LARGE SCALE GENOMIC DNA]</scope>
    <source>
        <strain evidence="3">DSM 44654</strain>
    </source>
</reference>
<dbReference type="EMBL" id="FNUJ01000018">
    <property type="protein sequence ID" value="SEF38072.1"/>
    <property type="molecule type" value="Genomic_DNA"/>
</dbReference>
<gene>
    <name evidence="2" type="ORF">SAMN05421837_11823</name>
</gene>
<evidence type="ECO:0000256" key="1">
    <source>
        <dbReference type="SAM" id="MobiDB-lite"/>
    </source>
</evidence>
<name>A0A1H5RI88_9PSEU</name>
<protein>
    <submittedName>
        <fullName evidence="2">Uncharacterized protein</fullName>
    </submittedName>
</protein>
<dbReference type="Proteomes" id="UP000198878">
    <property type="component" value="Unassembled WGS sequence"/>
</dbReference>
<accession>A0A1H5RI88</accession>
<evidence type="ECO:0000313" key="2">
    <source>
        <dbReference type="EMBL" id="SEF38072.1"/>
    </source>
</evidence>
<organism evidence="2 3">
    <name type="scientific">Amycolatopsis pretoriensis</name>
    <dbReference type="NCBI Taxonomy" id="218821"/>
    <lineage>
        <taxon>Bacteria</taxon>
        <taxon>Bacillati</taxon>
        <taxon>Actinomycetota</taxon>
        <taxon>Actinomycetes</taxon>
        <taxon>Pseudonocardiales</taxon>
        <taxon>Pseudonocardiaceae</taxon>
        <taxon>Amycolatopsis</taxon>
    </lineage>
</organism>
<dbReference type="AlphaFoldDB" id="A0A1H5RI88"/>
<sequence>MPDAKAPSVVLAPPWGSTAFTFGGSSANGGEETKSTWVPADGKSSGFAANPSVTVKLTPSVESSPRIGLGTAGFVK</sequence>
<feature type="region of interest" description="Disordered" evidence="1">
    <location>
        <begin position="22"/>
        <end position="43"/>
    </location>
</feature>
<keyword evidence="3" id="KW-1185">Reference proteome</keyword>
<proteinExistence type="predicted"/>